<dbReference type="GO" id="GO:0005886">
    <property type="term" value="C:plasma membrane"/>
    <property type="evidence" value="ECO:0007669"/>
    <property type="project" value="UniProtKB-SubCell"/>
</dbReference>
<dbReference type="SUPFAM" id="SSF161098">
    <property type="entry name" value="MetI-like"/>
    <property type="match status" value="1"/>
</dbReference>
<feature type="transmembrane region" description="Helical" evidence="7">
    <location>
        <begin position="276"/>
        <end position="301"/>
    </location>
</feature>
<dbReference type="Proteomes" id="UP000183315">
    <property type="component" value="Unassembled WGS sequence"/>
</dbReference>
<feature type="transmembrane region" description="Helical" evidence="7">
    <location>
        <begin position="101"/>
        <end position="122"/>
    </location>
</feature>
<evidence type="ECO:0000259" key="8">
    <source>
        <dbReference type="PROSITE" id="PS50928"/>
    </source>
</evidence>
<gene>
    <name evidence="9" type="ORF">SAMN05421637_1510</name>
</gene>
<dbReference type="Pfam" id="PF19300">
    <property type="entry name" value="BPD_transp_1_N"/>
    <property type="match status" value="1"/>
</dbReference>
<keyword evidence="5 7" id="KW-1133">Transmembrane helix</keyword>
<keyword evidence="3" id="KW-1003">Cell membrane</keyword>
<keyword evidence="10" id="KW-1185">Reference proteome</keyword>
<dbReference type="AlphaFoldDB" id="A0A1H6Y0R5"/>
<evidence type="ECO:0000256" key="3">
    <source>
        <dbReference type="ARBA" id="ARBA00022475"/>
    </source>
</evidence>
<proteinExistence type="inferred from homology"/>
<dbReference type="OrthoDB" id="3171583at2"/>
<dbReference type="InterPro" id="IPR035906">
    <property type="entry name" value="MetI-like_sf"/>
</dbReference>
<dbReference type="InterPro" id="IPR045621">
    <property type="entry name" value="BPD_transp_1_N"/>
</dbReference>
<accession>A0A1H6Y0R5</accession>
<evidence type="ECO:0000256" key="6">
    <source>
        <dbReference type="ARBA" id="ARBA00023136"/>
    </source>
</evidence>
<evidence type="ECO:0000256" key="2">
    <source>
        <dbReference type="ARBA" id="ARBA00022448"/>
    </source>
</evidence>
<protein>
    <submittedName>
        <fullName evidence="9">Oligopeptide transport system permease protein</fullName>
    </submittedName>
</protein>
<dbReference type="eggNOG" id="COG0601">
    <property type="taxonomic scope" value="Bacteria"/>
</dbReference>
<evidence type="ECO:0000256" key="1">
    <source>
        <dbReference type="ARBA" id="ARBA00004651"/>
    </source>
</evidence>
<evidence type="ECO:0000256" key="7">
    <source>
        <dbReference type="RuleBase" id="RU363032"/>
    </source>
</evidence>
<dbReference type="EMBL" id="FNZI01000003">
    <property type="protein sequence ID" value="SEJ34893.1"/>
    <property type="molecule type" value="Genomic_DNA"/>
</dbReference>
<evidence type="ECO:0000313" key="9">
    <source>
        <dbReference type="EMBL" id="SEJ34893.1"/>
    </source>
</evidence>
<evidence type="ECO:0000256" key="5">
    <source>
        <dbReference type="ARBA" id="ARBA00022989"/>
    </source>
</evidence>
<comment type="similarity">
    <text evidence="7">Belongs to the binding-protein-dependent transport system permease family.</text>
</comment>
<feature type="transmembrane region" description="Helical" evidence="7">
    <location>
        <begin position="167"/>
        <end position="188"/>
    </location>
</feature>
<evidence type="ECO:0000256" key="4">
    <source>
        <dbReference type="ARBA" id="ARBA00022692"/>
    </source>
</evidence>
<dbReference type="PANTHER" id="PTHR43163:SF7">
    <property type="entry name" value="DIPEPTIDE-TRANSPORT INTEGRAL MEMBRANE PROTEIN ABC TRANSPORTER DPPB-RELATED"/>
    <property type="match status" value="1"/>
</dbReference>
<dbReference type="CDD" id="cd06261">
    <property type="entry name" value="TM_PBP2"/>
    <property type="match status" value="1"/>
</dbReference>
<dbReference type="Gene3D" id="1.10.3720.10">
    <property type="entry name" value="MetI-like"/>
    <property type="match status" value="1"/>
</dbReference>
<feature type="transmembrane region" description="Helical" evidence="7">
    <location>
        <begin position="12"/>
        <end position="30"/>
    </location>
</feature>
<dbReference type="GO" id="GO:0055085">
    <property type="term" value="P:transmembrane transport"/>
    <property type="evidence" value="ECO:0007669"/>
    <property type="project" value="InterPro"/>
</dbReference>
<feature type="domain" description="ABC transmembrane type-1" evidence="8">
    <location>
        <begin position="95"/>
        <end position="298"/>
    </location>
</feature>
<keyword evidence="6 7" id="KW-0472">Membrane</keyword>
<dbReference type="PANTHER" id="PTHR43163">
    <property type="entry name" value="DIPEPTIDE TRANSPORT SYSTEM PERMEASE PROTEIN DPPB-RELATED"/>
    <property type="match status" value="1"/>
</dbReference>
<dbReference type="RefSeq" id="WP_042215126.1">
    <property type="nucleotide sequence ID" value="NZ_BBLU01000008.1"/>
</dbReference>
<feature type="transmembrane region" description="Helical" evidence="7">
    <location>
        <begin position="134"/>
        <end position="155"/>
    </location>
</feature>
<comment type="subcellular location">
    <subcellularLocation>
        <location evidence="1 7">Cell membrane</location>
        <topology evidence="1 7">Multi-pass membrane protein</topology>
    </subcellularLocation>
</comment>
<dbReference type="InterPro" id="IPR000515">
    <property type="entry name" value="MetI-like"/>
</dbReference>
<evidence type="ECO:0000313" key="10">
    <source>
        <dbReference type="Proteomes" id="UP000183315"/>
    </source>
</evidence>
<organism evidence="9 10">
    <name type="scientific">Demequina mangrovi</name>
    <dbReference type="NCBI Taxonomy" id="1043493"/>
    <lineage>
        <taxon>Bacteria</taxon>
        <taxon>Bacillati</taxon>
        <taxon>Actinomycetota</taxon>
        <taxon>Actinomycetes</taxon>
        <taxon>Micrococcales</taxon>
        <taxon>Demequinaceae</taxon>
        <taxon>Demequina</taxon>
    </lineage>
</organism>
<dbReference type="Pfam" id="PF00528">
    <property type="entry name" value="BPD_transp_1"/>
    <property type="match status" value="1"/>
</dbReference>
<keyword evidence="2 7" id="KW-0813">Transport</keyword>
<keyword evidence="4 7" id="KW-0812">Transmembrane</keyword>
<sequence length="308" mass="33332">MLMYVVRRLLQAIPVFLGTTFLIYFMVFSMPGDPVLALFGDKTPNPAVLEAVRAQYNLDQPFIVQYLLYLKDLLTGNLGTTFSGQEVTEVLKRAFPVTLKLVTMAVVIEFVLAVVIGLVSGLRKGGIIDNANLVIALVLSSVPPFVALFLAQYFIGIKLGWAPVTVGANATWGAMLLPATVIALTIYVTGMRLMRGSVIEAQSADYVRTASAKGLTRRRIIPVHVARNSLIPVITNTAASFGALIAGTTVTEGIFNIPGVGKVLFDAIIRGETATVVSFVTILTILYIIVNILVDLLYAVLDPRIRYV</sequence>
<dbReference type="PROSITE" id="PS50928">
    <property type="entry name" value="ABC_TM1"/>
    <property type="match status" value="1"/>
</dbReference>
<name>A0A1H6Y0R5_9MICO</name>
<reference evidence="10" key="1">
    <citation type="submission" date="2016-10" db="EMBL/GenBank/DDBJ databases">
        <authorList>
            <person name="Varghese N."/>
        </authorList>
    </citation>
    <scope>NUCLEOTIDE SEQUENCE [LARGE SCALE GENOMIC DNA]</scope>
    <source>
        <strain evidence="10">DSM 24868</strain>
    </source>
</reference>
<dbReference type="STRING" id="1043493.SAMN05421637_1510"/>